<feature type="modified residue" description="4-aspartylphosphate" evidence="7">
    <location>
        <position position="732"/>
    </location>
</feature>
<evidence type="ECO:0000256" key="7">
    <source>
        <dbReference type="PROSITE-ProRule" id="PRU00169"/>
    </source>
</evidence>
<evidence type="ECO:0000256" key="5">
    <source>
        <dbReference type="ARBA" id="ARBA00023125"/>
    </source>
</evidence>
<keyword evidence="3 7" id="KW-0597">Phosphoprotein</keyword>
<feature type="domain" description="HTH araC/xylS-type" evidence="9">
    <location>
        <begin position="831"/>
        <end position="930"/>
    </location>
</feature>
<dbReference type="Pfam" id="PF00512">
    <property type="entry name" value="HisKA"/>
    <property type="match status" value="1"/>
</dbReference>
<feature type="domain" description="Response regulatory" evidence="11">
    <location>
        <begin position="684"/>
        <end position="799"/>
    </location>
</feature>
<keyword evidence="5" id="KW-0238">DNA-binding</keyword>
<keyword evidence="12" id="KW-0418">Kinase</keyword>
<keyword evidence="8" id="KW-0812">Transmembrane</keyword>
<comment type="caution">
    <text evidence="12">The sequence shown here is derived from an EMBL/GenBank/DDBJ whole genome shotgun (WGS) entry which is preliminary data.</text>
</comment>
<dbReference type="InterPro" id="IPR036097">
    <property type="entry name" value="HisK_dim/P_sf"/>
</dbReference>
<dbReference type="Gene3D" id="1.25.40.10">
    <property type="entry name" value="Tetratricopeptide repeat domain"/>
    <property type="match status" value="2"/>
</dbReference>
<dbReference type="PANTHER" id="PTHR43547">
    <property type="entry name" value="TWO-COMPONENT HISTIDINE KINASE"/>
    <property type="match status" value="1"/>
</dbReference>
<keyword evidence="8" id="KW-1133">Transmembrane helix</keyword>
<evidence type="ECO:0000259" key="9">
    <source>
        <dbReference type="PROSITE" id="PS01124"/>
    </source>
</evidence>
<keyword evidence="13" id="KW-1185">Reference proteome</keyword>
<dbReference type="InterPro" id="IPR003594">
    <property type="entry name" value="HATPase_dom"/>
</dbReference>
<dbReference type="SMART" id="SM00028">
    <property type="entry name" value="TPR"/>
    <property type="match status" value="5"/>
</dbReference>
<dbReference type="Gene3D" id="3.30.565.10">
    <property type="entry name" value="Histidine kinase-like ATPase, C-terminal domain"/>
    <property type="match status" value="1"/>
</dbReference>
<reference evidence="12 13" key="1">
    <citation type="submission" date="2020-03" db="EMBL/GenBank/DDBJ databases">
        <title>Genomic Encyclopedia of Type Strains, Phase IV (KMG-IV): sequencing the most valuable type-strain genomes for metagenomic binning, comparative biology and taxonomic classification.</title>
        <authorList>
            <person name="Goeker M."/>
        </authorList>
    </citation>
    <scope>NUCLEOTIDE SEQUENCE [LARGE SCALE GENOMIC DNA]</scope>
    <source>
        <strain evidence="12 13">DSM 102865</strain>
    </source>
</reference>
<protein>
    <recommendedName>
        <fullName evidence="2">histidine kinase</fullName>
        <ecNumber evidence="2">2.7.13.3</ecNumber>
    </recommendedName>
</protein>
<evidence type="ECO:0000313" key="12">
    <source>
        <dbReference type="EMBL" id="NIJ54215.1"/>
    </source>
</evidence>
<dbReference type="PANTHER" id="PTHR43547:SF2">
    <property type="entry name" value="HYBRID SIGNAL TRANSDUCTION HISTIDINE KINASE C"/>
    <property type="match status" value="1"/>
</dbReference>
<keyword evidence="8" id="KW-0472">Membrane</keyword>
<evidence type="ECO:0000256" key="4">
    <source>
        <dbReference type="ARBA" id="ARBA00023015"/>
    </source>
</evidence>
<keyword evidence="12" id="KW-0808">Transferase</keyword>
<dbReference type="Pfam" id="PF00072">
    <property type="entry name" value="Response_reg"/>
    <property type="match status" value="1"/>
</dbReference>
<dbReference type="PRINTS" id="PR00344">
    <property type="entry name" value="BCTRLSENSOR"/>
</dbReference>
<dbReference type="InterPro" id="IPR001789">
    <property type="entry name" value="Sig_transdc_resp-reg_receiver"/>
</dbReference>
<evidence type="ECO:0000256" key="1">
    <source>
        <dbReference type="ARBA" id="ARBA00000085"/>
    </source>
</evidence>
<proteinExistence type="predicted"/>
<dbReference type="InterPro" id="IPR011006">
    <property type="entry name" value="CheY-like_superfamily"/>
</dbReference>
<dbReference type="RefSeq" id="WP_167272063.1">
    <property type="nucleotide sequence ID" value="NZ_JAASQJ010000003.1"/>
</dbReference>
<dbReference type="CDD" id="cd17574">
    <property type="entry name" value="REC_OmpR"/>
    <property type="match status" value="1"/>
</dbReference>
<feature type="transmembrane region" description="Helical" evidence="8">
    <location>
        <begin position="368"/>
        <end position="390"/>
    </location>
</feature>
<dbReference type="SMART" id="SM00388">
    <property type="entry name" value="HisKA"/>
    <property type="match status" value="1"/>
</dbReference>
<dbReference type="SUPFAM" id="SSF52172">
    <property type="entry name" value="CheY-like"/>
    <property type="match status" value="1"/>
</dbReference>
<evidence type="ECO:0000313" key="13">
    <source>
        <dbReference type="Proteomes" id="UP001179181"/>
    </source>
</evidence>
<keyword evidence="6" id="KW-0804">Transcription</keyword>
<evidence type="ECO:0000259" key="11">
    <source>
        <dbReference type="PROSITE" id="PS50110"/>
    </source>
</evidence>
<dbReference type="InterPro" id="IPR019734">
    <property type="entry name" value="TPR_rpt"/>
</dbReference>
<accession>A0ABX0URH4</accession>
<dbReference type="InterPro" id="IPR003661">
    <property type="entry name" value="HisK_dim/P_dom"/>
</dbReference>
<dbReference type="SMART" id="SM00448">
    <property type="entry name" value="REC"/>
    <property type="match status" value="1"/>
</dbReference>
<dbReference type="CDD" id="cd00082">
    <property type="entry name" value="HisKA"/>
    <property type="match status" value="1"/>
</dbReference>
<comment type="catalytic activity">
    <reaction evidence="1">
        <text>ATP + protein L-histidine = ADP + protein N-phospho-L-histidine.</text>
        <dbReference type="EC" id="2.7.13.3"/>
    </reaction>
</comment>
<name>A0ABX0URH4_9BACT</name>
<dbReference type="SUPFAM" id="SSF55874">
    <property type="entry name" value="ATPase domain of HSP90 chaperone/DNA topoisomerase II/histidine kinase"/>
    <property type="match status" value="1"/>
</dbReference>
<dbReference type="PROSITE" id="PS01124">
    <property type="entry name" value="HTH_ARAC_FAMILY_2"/>
    <property type="match status" value="1"/>
</dbReference>
<dbReference type="SUPFAM" id="SSF46689">
    <property type="entry name" value="Homeodomain-like"/>
    <property type="match status" value="1"/>
</dbReference>
<dbReference type="SMART" id="SM00387">
    <property type="entry name" value="HATPase_c"/>
    <property type="match status" value="1"/>
</dbReference>
<dbReference type="CDD" id="cd00075">
    <property type="entry name" value="HATPase"/>
    <property type="match status" value="1"/>
</dbReference>
<evidence type="ECO:0000256" key="2">
    <source>
        <dbReference type="ARBA" id="ARBA00012438"/>
    </source>
</evidence>
<dbReference type="InterPro" id="IPR004358">
    <property type="entry name" value="Sig_transdc_His_kin-like_C"/>
</dbReference>
<dbReference type="InterPro" id="IPR018060">
    <property type="entry name" value="HTH_AraC"/>
</dbReference>
<organism evidence="12 13">
    <name type="scientific">Dyadobacter arcticus</name>
    <dbReference type="NCBI Taxonomy" id="1078754"/>
    <lineage>
        <taxon>Bacteria</taxon>
        <taxon>Pseudomonadati</taxon>
        <taxon>Bacteroidota</taxon>
        <taxon>Cytophagia</taxon>
        <taxon>Cytophagales</taxon>
        <taxon>Spirosomataceae</taxon>
        <taxon>Dyadobacter</taxon>
    </lineage>
</organism>
<dbReference type="Pfam" id="PF02518">
    <property type="entry name" value="HATPase_c"/>
    <property type="match status" value="1"/>
</dbReference>
<dbReference type="GO" id="GO:0016301">
    <property type="term" value="F:kinase activity"/>
    <property type="evidence" value="ECO:0007669"/>
    <property type="project" value="UniProtKB-KW"/>
</dbReference>
<dbReference type="Proteomes" id="UP001179181">
    <property type="component" value="Unassembled WGS sequence"/>
</dbReference>
<dbReference type="PROSITE" id="PS50109">
    <property type="entry name" value="HIS_KIN"/>
    <property type="match status" value="1"/>
</dbReference>
<gene>
    <name evidence="12" type="ORF">FHS68_003397</name>
</gene>
<dbReference type="EC" id="2.7.13.3" evidence="2"/>
<evidence type="ECO:0000256" key="3">
    <source>
        <dbReference type="ARBA" id="ARBA00022553"/>
    </source>
</evidence>
<dbReference type="SMART" id="SM00342">
    <property type="entry name" value="HTH_ARAC"/>
    <property type="match status" value="1"/>
</dbReference>
<dbReference type="InterPro" id="IPR011990">
    <property type="entry name" value="TPR-like_helical_dom_sf"/>
</dbReference>
<dbReference type="SUPFAM" id="SSF47384">
    <property type="entry name" value="Homodimeric domain of signal transducing histidine kinase"/>
    <property type="match status" value="1"/>
</dbReference>
<sequence length="930" mass="106328">MISAFLLAIKKKTFLFFAVCICMTALFFTPGYSQLKSVEGLKTQLSNHEQEDTIKVNLLNELSYQDQWYNFYGSLAYAEKALQIAERLYYKKGISIARHRIAHCYWALGDSDLSIDQALKSANIAVKERFYSAAGESYRILAINYRDQQDLAKAHMYIQKAEQAAVKCGNFDLLSRVYNTWGVIEYTQNEDELALARYTKSLAIVESHHTLRFHLSQVYSNIGEMYAKEKYNDPKLESYYYEKALSVARNTRNRSAEAAILNSIAKTLIRKNRFAEANEYLNQSLTLARELNVKRIIKNILLTFIDLKVRQGKSVDALEYVEKYYAVRDSLLNEKKTRQIVEMETRFDTEKKEQMILFLEQQKQIQTIWTNIWIIGSLFLLTAIVLVYRLHRLRARKAKQMLDVQTELNNKLKETDQLKSRFFANISHEFRTPLSLILAPVEEMITSSSLLISDKNNLRMVRRNANRLLDLVNQLLDLSKIDAGKMKLQMQGDGLQNFLQVLVASFDSFAESRLIHFSKSIQVPSRNAWFDRDKLEKIISNILSNAFNFTGAGGFVTLSIQVTNDFADMLIEVTDTGKGIPAEDLPHVFSPFYQTRRMTDDSQPGSGLGLTLVAELVKLHKGKINLKSELNVGTTISITLPFRKEDLDFEEVMSVAPAKLVNPEVEFNEYITGKAEVNAHGSECILIVEDNKELRSFIASCFDDDFRILQAEDGEEGLKLAIEKVPDLIISDVMMPKMDGVILTEKLKTDDRTSHIPVMLLTAKTNADSRMDGYRSGADDYLAKPFSTEELRVRVANLIELRKKLASKYRRNLLAPAEPNKMVSLDDKFMINLSTLIEVHLSDPSFGVEQLAEEMCMSRTQLFRKVKALTDISPNELINDIRLQRAAEMIRFKADSLTQISYAVGYNEQSYFAKRFKRKFGVSPSEYANP</sequence>
<dbReference type="Gene3D" id="1.10.10.60">
    <property type="entry name" value="Homeodomain-like"/>
    <property type="match status" value="1"/>
</dbReference>
<dbReference type="InterPro" id="IPR036890">
    <property type="entry name" value="HATPase_C_sf"/>
</dbReference>
<dbReference type="InterPro" id="IPR018062">
    <property type="entry name" value="HTH_AraC-typ_CS"/>
</dbReference>
<evidence type="ECO:0000256" key="6">
    <source>
        <dbReference type="ARBA" id="ARBA00023163"/>
    </source>
</evidence>
<dbReference type="SUPFAM" id="SSF48452">
    <property type="entry name" value="TPR-like"/>
    <property type="match status" value="2"/>
</dbReference>
<dbReference type="InterPro" id="IPR005467">
    <property type="entry name" value="His_kinase_dom"/>
</dbReference>
<dbReference type="PROSITE" id="PS00041">
    <property type="entry name" value="HTH_ARAC_FAMILY_1"/>
    <property type="match status" value="1"/>
</dbReference>
<dbReference type="Gene3D" id="3.40.50.2300">
    <property type="match status" value="1"/>
</dbReference>
<dbReference type="EMBL" id="JAASQJ010000003">
    <property type="protein sequence ID" value="NIJ54215.1"/>
    <property type="molecule type" value="Genomic_DNA"/>
</dbReference>
<dbReference type="Gene3D" id="1.10.287.130">
    <property type="match status" value="1"/>
</dbReference>
<keyword evidence="4" id="KW-0805">Transcription regulation</keyword>
<dbReference type="PROSITE" id="PS50110">
    <property type="entry name" value="RESPONSE_REGULATORY"/>
    <property type="match status" value="1"/>
</dbReference>
<feature type="domain" description="Histidine kinase" evidence="10">
    <location>
        <begin position="425"/>
        <end position="644"/>
    </location>
</feature>
<evidence type="ECO:0000259" key="10">
    <source>
        <dbReference type="PROSITE" id="PS50109"/>
    </source>
</evidence>
<evidence type="ECO:0000256" key="8">
    <source>
        <dbReference type="SAM" id="Phobius"/>
    </source>
</evidence>
<dbReference type="Pfam" id="PF12833">
    <property type="entry name" value="HTH_18"/>
    <property type="match status" value="1"/>
</dbReference>
<dbReference type="InterPro" id="IPR009057">
    <property type="entry name" value="Homeodomain-like_sf"/>
</dbReference>